<proteinExistence type="predicted"/>
<keyword evidence="3" id="KW-1185">Reference proteome</keyword>
<keyword evidence="1" id="KW-0233">DNA recombination</keyword>
<organism evidence="2 3">
    <name type="scientific">Mycolicibacterium aubagnense</name>
    <dbReference type="NCBI Taxonomy" id="319707"/>
    <lineage>
        <taxon>Bacteria</taxon>
        <taxon>Bacillati</taxon>
        <taxon>Actinomycetota</taxon>
        <taxon>Actinomycetes</taxon>
        <taxon>Mycobacteriales</taxon>
        <taxon>Mycobacteriaceae</taxon>
        <taxon>Mycolicibacterium</taxon>
    </lineage>
</organism>
<geneLocation type="plasmid" evidence="2 3">
    <name>pJCM15296</name>
</geneLocation>
<evidence type="ECO:0000313" key="3">
    <source>
        <dbReference type="Proteomes" id="UP000465609"/>
    </source>
</evidence>
<reference evidence="2 3" key="1">
    <citation type="journal article" date="2019" name="Emerg. Microbes Infect.">
        <title>Comprehensive subspecies identification of 175 nontuberculous mycobacteria species based on 7547 genomic profiles.</title>
        <authorList>
            <person name="Matsumoto Y."/>
            <person name="Kinjo T."/>
            <person name="Motooka D."/>
            <person name="Nabeya D."/>
            <person name="Jung N."/>
            <person name="Uechi K."/>
            <person name="Horii T."/>
            <person name="Iida T."/>
            <person name="Fujita J."/>
            <person name="Nakamura S."/>
        </authorList>
    </citation>
    <scope>NUCLEOTIDE SEQUENCE [LARGE SCALE GENOMIC DNA]</scope>
    <source>
        <strain evidence="2 3">JCM 15296</strain>
        <plasmid evidence="2">pJCM15296</plasmid>
    </source>
</reference>
<dbReference type="InterPro" id="IPR011010">
    <property type="entry name" value="DNA_brk_join_enz"/>
</dbReference>
<evidence type="ECO:0008006" key="4">
    <source>
        <dbReference type="Google" id="ProtNLM"/>
    </source>
</evidence>
<protein>
    <recommendedName>
        <fullName evidence="4">Tyr recombinase domain-containing protein</fullName>
    </recommendedName>
</protein>
<dbReference type="SUPFAM" id="SSF56349">
    <property type="entry name" value="DNA breaking-rejoining enzymes"/>
    <property type="match status" value="1"/>
</dbReference>
<keyword evidence="2" id="KW-0614">Plasmid</keyword>
<dbReference type="Proteomes" id="UP000465609">
    <property type="component" value="Plasmid pJCM15296"/>
</dbReference>
<evidence type="ECO:0000313" key="2">
    <source>
        <dbReference type="EMBL" id="BBX88346.1"/>
    </source>
</evidence>
<accession>A0ABN5Z5S8</accession>
<sequence>MWRVPGPGLFAAPKSGRYAQLGDAIVVGVAKRPGTVNCPTVTVDSSTALGTRPVQRCAAGYFATQAGLEPLWLWLNENGLPRDAHGWHHTFAAANDRIATLGVENFTCTPHMLRHSFALRWFSIGKLVYSSRLGHLSEEEARDFESNSVIPGTWCRRCWGTGMSKLPGTST</sequence>
<dbReference type="EMBL" id="AP022578">
    <property type="protein sequence ID" value="BBX88346.1"/>
    <property type="molecule type" value="Genomic_DNA"/>
</dbReference>
<name>A0ABN5Z5S8_9MYCO</name>
<evidence type="ECO:0000256" key="1">
    <source>
        <dbReference type="ARBA" id="ARBA00023172"/>
    </source>
</evidence>
<dbReference type="InterPro" id="IPR013762">
    <property type="entry name" value="Integrase-like_cat_sf"/>
</dbReference>
<dbReference type="Gene3D" id="1.10.443.10">
    <property type="entry name" value="Intergrase catalytic core"/>
    <property type="match status" value="1"/>
</dbReference>
<gene>
    <name evidence="2" type="ORF">MAUB_65470</name>
</gene>